<feature type="non-terminal residue" evidence="1">
    <location>
        <position position="136"/>
    </location>
</feature>
<sequence length="136" mass="16117">MAETKKLWTLLEIRTKIQQDLDLKEETFINDTEVNDYINEGIDEAEVTIHKLGMQDDYFLKMDNISLVAGTRLYDLPTDIYASMIKQLVYRNGSTVYPIKRLRNVHRFEEIARIEQFNQESDYYQYIMVHTSQLLG</sequence>
<dbReference type="InterPro" id="IPR056209">
    <property type="entry name" value="SU10_adaptor"/>
</dbReference>
<comment type="caution">
    <text evidence="1">The sequence shown here is derived from an EMBL/GenBank/DDBJ whole genome shotgun (WGS) entry which is preliminary data.</text>
</comment>
<reference evidence="1" key="1">
    <citation type="journal article" date="2014" name="Front. Microbiol.">
        <title>High frequency of phylogenetically diverse reductive dehalogenase-homologous genes in deep subseafloor sedimentary metagenomes.</title>
        <authorList>
            <person name="Kawai M."/>
            <person name="Futagami T."/>
            <person name="Toyoda A."/>
            <person name="Takaki Y."/>
            <person name="Nishi S."/>
            <person name="Hori S."/>
            <person name="Arai W."/>
            <person name="Tsubouchi T."/>
            <person name="Morono Y."/>
            <person name="Uchiyama I."/>
            <person name="Ito T."/>
            <person name="Fujiyama A."/>
            <person name="Inagaki F."/>
            <person name="Takami H."/>
        </authorList>
    </citation>
    <scope>NUCLEOTIDE SEQUENCE</scope>
    <source>
        <strain evidence="1">Expedition CK06-06</strain>
    </source>
</reference>
<gene>
    <name evidence="1" type="ORF">S01H1_26973</name>
</gene>
<dbReference type="Pfam" id="PF24175">
    <property type="entry name" value="SU10_adaptor"/>
    <property type="match status" value="1"/>
</dbReference>
<dbReference type="EMBL" id="BARS01016387">
    <property type="protein sequence ID" value="GAF86883.1"/>
    <property type="molecule type" value="Genomic_DNA"/>
</dbReference>
<protein>
    <submittedName>
        <fullName evidence="1">Uncharacterized protein</fullName>
    </submittedName>
</protein>
<dbReference type="AlphaFoldDB" id="X0T093"/>
<organism evidence="1">
    <name type="scientific">marine sediment metagenome</name>
    <dbReference type="NCBI Taxonomy" id="412755"/>
    <lineage>
        <taxon>unclassified sequences</taxon>
        <taxon>metagenomes</taxon>
        <taxon>ecological metagenomes</taxon>
    </lineage>
</organism>
<accession>X0T093</accession>
<proteinExistence type="predicted"/>
<evidence type="ECO:0000313" key="1">
    <source>
        <dbReference type="EMBL" id="GAF86883.1"/>
    </source>
</evidence>
<name>X0T093_9ZZZZ</name>